<dbReference type="EMBL" id="JADOXO010000016">
    <property type="protein sequence ID" value="KAF9819710.1"/>
    <property type="molecule type" value="Genomic_DNA"/>
</dbReference>
<feature type="chain" id="PRO_5034626721" description="CxC5 like cysteine cluster associated with KDZ domain-containing protein" evidence="1">
    <location>
        <begin position="20"/>
        <end position="868"/>
    </location>
</feature>
<comment type="caution">
    <text evidence="2">The sequence shown here is derived from an EMBL/GenBank/DDBJ whole genome shotgun (WGS) entry which is preliminary data.</text>
</comment>
<protein>
    <recommendedName>
        <fullName evidence="4">CxC5 like cysteine cluster associated with KDZ domain-containing protein</fullName>
    </recommendedName>
</protein>
<sequence length="868" mass="98655">MSKFVLALCALVVLHGAAALPVANNDLARRVPVGGEVYIISDDLFDKRTGGEAYITNPDFDKRTGGEAYTTNSELNEKRTGGEAYIVSGDDELRQTRYFLLIVLASSLRRTSTGRSPYDLADMTSVHSTSINNTVSNWRAACLITHNFCCLPIDRYWRLWYFIIGAGLVGRGSRGSDVHIVTLDGCASASQLFTATRLLRKGIHCLFQRTAINIVMLFVTRRQMVYARSACHCFATRASEFTHFLNYRRESKHLKARGVTVMAALVFTIRILMIHRAPPWTYEWIYHIVVTKRRIPFDSSNTMSSPYTNSQLHPASRPRTLRGKRGGLKEFLNVPLDIGFENCLKKNAKIVLWKFSVRYCGPCREALTVPGTHSKWLRVSSQPLWEHREDWLCGIKRFYMPVLYHIPELRRVELEYGGIVGDVDGVQRFSERRTTQVKLIDEYAKKLEAWEKERDSQRAQVLNDIKSRSDLCCYLWKCRSLLYKAKPLSESGKVFLFPDWQRIYDIANSEADRRKAVSTSRLSSVPIAPSISDDFDASVIDTAFDFDDWFAAEYDACAQGFNSSSVANGVDNHVSRYLQNTQASDFKILLRVLADNLVSQASNLNTFPDVVRPSLADLALTQHVREMICSGEDEVADIQTMRDCVPAAVANWVRSVRHRLQDILWGGMGTADLDLAMAFFECTGCMALLSYPDVVAHSCTRSRRSYSIFPAKRSQLDEYEEAVYAVDGTAAWSSDCLRIASSHSRIRHVIEVCGYYPDTTIRQHLDAGDVKLSYNLPEVPEDVRIVMMEHERKLAGLQPLHWKSSNAQPEATAIKGDEDDNTLIGYWEQQYWCCSLCRDPDGYCRDVHAIKEHIHKRYLLLQGWHRVH</sequence>
<evidence type="ECO:0008006" key="4">
    <source>
        <dbReference type="Google" id="ProtNLM"/>
    </source>
</evidence>
<evidence type="ECO:0000256" key="1">
    <source>
        <dbReference type="SAM" id="SignalP"/>
    </source>
</evidence>
<organism evidence="2 3">
    <name type="scientific">Rhodonia placenta</name>
    <dbReference type="NCBI Taxonomy" id="104341"/>
    <lineage>
        <taxon>Eukaryota</taxon>
        <taxon>Fungi</taxon>
        <taxon>Dikarya</taxon>
        <taxon>Basidiomycota</taxon>
        <taxon>Agaricomycotina</taxon>
        <taxon>Agaricomycetes</taxon>
        <taxon>Polyporales</taxon>
        <taxon>Adustoporiaceae</taxon>
        <taxon>Rhodonia</taxon>
    </lineage>
</organism>
<dbReference type="Proteomes" id="UP000639403">
    <property type="component" value="Unassembled WGS sequence"/>
</dbReference>
<reference evidence="2" key="1">
    <citation type="submission" date="2020-11" db="EMBL/GenBank/DDBJ databases">
        <authorList>
            <person name="Koelle M."/>
            <person name="Horta M.A.C."/>
            <person name="Nowrousian M."/>
            <person name="Ohm R.A."/>
            <person name="Benz P."/>
            <person name="Pilgard A."/>
        </authorList>
    </citation>
    <scope>NUCLEOTIDE SEQUENCE</scope>
    <source>
        <strain evidence="2">FPRL280</strain>
    </source>
</reference>
<dbReference type="AlphaFoldDB" id="A0A8H7U5L3"/>
<feature type="signal peptide" evidence="1">
    <location>
        <begin position="1"/>
        <end position="19"/>
    </location>
</feature>
<evidence type="ECO:0000313" key="3">
    <source>
        <dbReference type="Proteomes" id="UP000639403"/>
    </source>
</evidence>
<keyword evidence="1" id="KW-0732">Signal</keyword>
<reference evidence="2" key="2">
    <citation type="journal article" name="Front. Microbiol.">
        <title>Degradative Capacity of Two Strains of Rhodonia placenta: From Phenotype to Genotype.</title>
        <authorList>
            <person name="Kolle M."/>
            <person name="Horta M.A.C."/>
            <person name="Nowrousian M."/>
            <person name="Ohm R.A."/>
            <person name="Benz J.P."/>
            <person name="Pilgard A."/>
        </authorList>
    </citation>
    <scope>NUCLEOTIDE SEQUENCE</scope>
    <source>
        <strain evidence="2">FPRL280</strain>
    </source>
</reference>
<gene>
    <name evidence="2" type="ORF">IEO21_01975</name>
</gene>
<accession>A0A8H7U5L3</accession>
<evidence type="ECO:0000313" key="2">
    <source>
        <dbReference type="EMBL" id="KAF9819710.1"/>
    </source>
</evidence>
<proteinExistence type="predicted"/>
<name>A0A8H7U5L3_9APHY</name>